<dbReference type="Gene3D" id="3.30.70.330">
    <property type="match status" value="1"/>
</dbReference>
<evidence type="ECO:0000256" key="4">
    <source>
        <dbReference type="ARBA" id="ARBA00033763"/>
    </source>
</evidence>
<dbReference type="InterPro" id="IPR029063">
    <property type="entry name" value="SAM-dependent_MTases_sf"/>
</dbReference>
<organism evidence="9">
    <name type="scientific">Darwinula stevensoni</name>
    <dbReference type="NCBI Taxonomy" id="69355"/>
    <lineage>
        <taxon>Eukaryota</taxon>
        <taxon>Metazoa</taxon>
        <taxon>Ecdysozoa</taxon>
        <taxon>Arthropoda</taxon>
        <taxon>Crustacea</taxon>
        <taxon>Oligostraca</taxon>
        <taxon>Ostracoda</taxon>
        <taxon>Podocopa</taxon>
        <taxon>Podocopida</taxon>
        <taxon>Darwinulocopina</taxon>
        <taxon>Darwinuloidea</taxon>
        <taxon>Darwinulidae</taxon>
        <taxon>Darwinula</taxon>
    </lineage>
</organism>
<dbReference type="CDD" id="cd02440">
    <property type="entry name" value="AdoMet_MTases"/>
    <property type="match status" value="1"/>
</dbReference>
<comment type="catalytic activity">
    <reaction evidence="5">
        <text>uridine(54) in tRNA + S-adenosyl-L-methionine = 5-methyluridine(54) in tRNA + S-adenosyl-L-homocysteine + H(+)</text>
        <dbReference type="Rhea" id="RHEA:42712"/>
        <dbReference type="Rhea" id="RHEA-COMP:10167"/>
        <dbReference type="Rhea" id="RHEA-COMP:10193"/>
        <dbReference type="ChEBI" id="CHEBI:15378"/>
        <dbReference type="ChEBI" id="CHEBI:57856"/>
        <dbReference type="ChEBI" id="CHEBI:59789"/>
        <dbReference type="ChEBI" id="CHEBI:65315"/>
        <dbReference type="ChEBI" id="CHEBI:74447"/>
        <dbReference type="EC" id="2.1.1.35"/>
    </reaction>
    <physiologicalReaction direction="left-to-right" evidence="5">
        <dbReference type="Rhea" id="RHEA:42713"/>
    </physiologicalReaction>
</comment>
<sequence>MDEATDLKLESMAVDANDESAAPVEENMDETLTSEGKSSNGVKENGSNISEGQDNEDEPSEAVKVEEPKDKTDGIITDSAETEQQDKTAEERKDDFSSENFKIEVHGLPRFYGMGQLKRLFNETLQLRVHKLQPAGSEKNFLFLAFKNDADRQRAIAVLNGYEWKKCVMSAKETSACPDPLQKKRKNKDDVFSMEAKKTRADGTEKPLTVVERVRDATTQYHDLSYEEQLDKKEEEAHTLMKSLAKQLKNSNPSLHSWYLKFRQQQKYPVEVKNIRASPVTEGYRNKCEFTVGINPETKERTVGFRLASYKEGETGVGPIDHLVHLPDKMKKVVQMFQDFVRGSALEPYDPSTHSGTWRQLTVRTTEGQDLMAVIVIHPQKMTADELQSLKDNIKDFFTNGDGKDLGITSLYFQAFGQLESGVSPNFELLNGESHITETLGELKIRISPHDFFQVNTKAAEILYSAIADLAEADTETTLLDICCGTGSIGLFVSQYCGQVLGVEMVERAVEDATMNACQNNITNANFYAGKAELLLSNLVAKALFKEKIVAVLDPPRGGLQTKTMGVLRKTDGIKRLIYVSCDGKAAMRNFLDLGRPFSNTLQGPPFIPVKCIPVDLFPHTSHVELVILFERFDPALFPREPLPKPGSGYVDSDDEEDHSQQSRGGRRGRRGMGSPFPQGRGRGQSQSPGLGRGRGRGWGPGGGGGGRGRDPHYVEVLTQALMMIGQNMSRPGRGRGMGMERGRGMGFGRGSGPVFGRGSGPGFGRGSGTGFGRGGRSGFGREGGTRFGRGSGTDLGRGRGSGRGFHRTSWPPMFDEEPEDPYDYDWGLYGAEAAASERSRYEDYVDFTTDDYPMPSYGMRQEEQSRPLPLMRPRRGLLGSRPPQPQERPMRSRPEMDSPYPRPRARSSMTSFRDDFGYSREYRYSPPPSGRGAFSGMRSYSGGYQSHF</sequence>
<dbReference type="InterPro" id="IPR035979">
    <property type="entry name" value="RBD_domain_sf"/>
</dbReference>
<proteinExistence type="inferred from homology"/>
<dbReference type="InterPro" id="IPR012677">
    <property type="entry name" value="Nucleotide-bd_a/b_plait_sf"/>
</dbReference>
<feature type="region of interest" description="Disordered" evidence="8">
    <location>
        <begin position="641"/>
        <end position="712"/>
    </location>
</feature>
<evidence type="ECO:0000256" key="2">
    <source>
        <dbReference type="ARBA" id="ARBA00022679"/>
    </source>
</evidence>
<accession>A0A7R8XKG8</accession>
<comment type="similarity">
    <text evidence="6">Belongs to the class I-like SAM-binding methyltransferase superfamily. RNA M5U methyltransferase family.</text>
</comment>
<feature type="binding site" evidence="6">
    <location>
        <position position="454"/>
    </location>
    <ligand>
        <name>S-adenosyl-L-methionine</name>
        <dbReference type="ChEBI" id="CHEBI:59789"/>
    </ligand>
</feature>
<evidence type="ECO:0000256" key="1">
    <source>
        <dbReference type="ARBA" id="ARBA00022603"/>
    </source>
</evidence>
<evidence type="ECO:0000256" key="5">
    <source>
        <dbReference type="ARBA" id="ARBA00047278"/>
    </source>
</evidence>
<reference evidence="9" key="1">
    <citation type="submission" date="2020-11" db="EMBL/GenBank/DDBJ databases">
        <authorList>
            <person name="Tran Van P."/>
        </authorList>
    </citation>
    <scope>NUCLEOTIDE SEQUENCE</scope>
</reference>
<dbReference type="EMBL" id="LR901633">
    <property type="protein sequence ID" value="CAD7249047.1"/>
    <property type="molecule type" value="Genomic_DNA"/>
</dbReference>
<keyword evidence="1 6" id="KW-0489">Methyltransferase</keyword>
<dbReference type="GO" id="GO:0009451">
    <property type="term" value="P:RNA modification"/>
    <property type="evidence" value="ECO:0007669"/>
    <property type="project" value="UniProtKB-ARBA"/>
</dbReference>
<dbReference type="PROSITE" id="PS01231">
    <property type="entry name" value="TRMA_2"/>
    <property type="match status" value="1"/>
</dbReference>
<feature type="compositionally biased region" description="Basic and acidic residues" evidence="8">
    <location>
        <begin position="84"/>
        <end position="95"/>
    </location>
</feature>
<evidence type="ECO:0000256" key="7">
    <source>
        <dbReference type="PROSITE-ProRule" id="PRU10015"/>
    </source>
</evidence>
<dbReference type="InterPro" id="IPR045850">
    <property type="entry name" value="TRM2_met"/>
</dbReference>
<dbReference type="Gene3D" id="3.40.50.150">
    <property type="entry name" value="Vaccinia Virus protein VP39"/>
    <property type="match status" value="1"/>
</dbReference>
<dbReference type="InterPro" id="IPR010280">
    <property type="entry name" value="U5_MeTrfase_fam"/>
</dbReference>
<feature type="compositionally biased region" description="Gly residues" evidence="8">
    <location>
        <begin position="691"/>
        <end position="707"/>
    </location>
</feature>
<protein>
    <recommendedName>
        <fullName evidence="4">tRNA (uracil(54)-C(5))-methyltransferase</fullName>
        <ecNumber evidence="4">2.1.1.35</ecNumber>
    </recommendedName>
</protein>
<dbReference type="SUPFAM" id="SSF53335">
    <property type="entry name" value="S-adenosyl-L-methionine-dependent methyltransferases"/>
    <property type="match status" value="1"/>
</dbReference>
<feature type="region of interest" description="Disordered" evidence="8">
    <location>
        <begin position="760"/>
        <end position="817"/>
    </location>
</feature>
<feature type="compositionally biased region" description="Gly residues" evidence="8">
    <location>
        <begin position="760"/>
        <end position="804"/>
    </location>
</feature>
<gene>
    <name evidence="9" type="ORF">DSTB1V02_LOCUS8848</name>
</gene>
<dbReference type="InterPro" id="IPR030391">
    <property type="entry name" value="MeTrfase_TrmA_CS"/>
</dbReference>
<dbReference type="PROSITE" id="PS51687">
    <property type="entry name" value="SAM_MT_RNA_M5U"/>
    <property type="match status" value="1"/>
</dbReference>
<evidence type="ECO:0000256" key="8">
    <source>
        <dbReference type="SAM" id="MobiDB-lite"/>
    </source>
</evidence>
<dbReference type="Pfam" id="PF05958">
    <property type="entry name" value="tRNA_U5-meth_tr"/>
    <property type="match status" value="1"/>
</dbReference>
<dbReference type="GO" id="GO:0006396">
    <property type="term" value="P:RNA processing"/>
    <property type="evidence" value="ECO:0007669"/>
    <property type="project" value="InterPro"/>
</dbReference>
<feature type="binding site" evidence="6">
    <location>
        <position position="504"/>
    </location>
    <ligand>
        <name>S-adenosyl-L-methionine</name>
        <dbReference type="ChEBI" id="CHEBI:59789"/>
    </ligand>
</feature>
<evidence type="ECO:0000256" key="3">
    <source>
        <dbReference type="ARBA" id="ARBA00022691"/>
    </source>
</evidence>
<keyword evidence="2 6" id="KW-0808">Transferase</keyword>
<dbReference type="AlphaFoldDB" id="A0A7R8XKG8"/>
<dbReference type="PANTHER" id="PTHR45904">
    <property type="entry name" value="TRNA (URACIL-5-)-METHYLTRANSFERASE"/>
    <property type="match status" value="1"/>
</dbReference>
<feature type="compositionally biased region" description="Low complexity" evidence="8">
    <location>
        <begin position="867"/>
        <end position="882"/>
    </location>
</feature>
<name>A0A7R8XKG8_9CRUS</name>
<dbReference type="Gene3D" id="2.40.50.1070">
    <property type="match status" value="1"/>
</dbReference>
<feature type="active site" description="Nucleophile" evidence="6">
    <location>
        <position position="582"/>
    </location>
</feature>
<feature type="region of interest" description="Disordered" evidence="8">
    <location>
        <begin position="853"/>
        <end position="949"/>
    </location>
</feature>
<dbReference type="PANTHER" id="PTHR45904:SF2">
    <property type="entry name" value="TRNA (URACIL-5-)-METHYLTRANSFERASE HOMOLOG A"/>
    <property type="match status" value="1"/>
</dbReference>
<evidence type="ECO:0000313" key="10">
    <source>
        <dbReference type="Proteomes" id="UP000677054"/>
    </source>
</evidence>
<feature type="region of interest" description="Disordered" evidence="8">
    <location>
        <begin position="1"/>
        <end position="95"/>
    </location>
</feature>
<dbReference type="PROSITE" id="PS01230">
    <property type="entry name" value="TRMA_1"/>
    <property type="match status" value="1"/>
</dbReference>
<feature type="compositionally biased region" description="Low complexity" evidence="8">
    <location>
        <begin position="678"/>
        <end position="690"/>
    </location>
</feature>
<feature type="compositionally biased region" description="Polar residues" evidence="8">
    <location>
        <begin position="30"/>
        <end position="52"/>
    </location>
</feature>
<feature type="compositionally biased region" description="Basic and acidic residues" evidence="8">
    <location>
        <begin position="61"/>
        <end position="73"/>
    </location>
</feature>
<feature type="binding site" evidence="6">
    <location>
        <position position="554"/>
    </location>
    <ligand>
        <name>S-adenosyl-L-methionine</name>
        <dbReference type="ChEBI" id="CHEBI:59789"/>
    </ligand>
</feature>
<evidence type="ECO:0000256" key="6">
    <source>
        <dbReference type="PROSITE-ProRule" id="PRU01024"/>
    </source>
</evidence>
<dbReference type="InterPro" id="IPR030390">
    <property type="entry name" value="MeTrfase_TrmA_AS"/>
</dbReference>
<dbReference type="EC" id="2.1.1.35" evidence="4"/>
<dbReference type="Proteomes" id="UP000677054">
    <property type="component" value="Unassembled WGS sequence"/>
</dbReference>
<dbReference type="OrthoDB" id="10250660at2759"/>
<keyword evidence="3 6" id="KW-0949">S-adenosyl-L-methionine</keyword>
<dbReference type="GO" id="GO:0032259">
    <property type="term" value="P:methylation"/>
    <property type="evidence" value="ECO:0007669"/>
    <property type="project" value="UniProtKB-KW"/>
</dbReference>
<evidence type="ECO:0000313" key="9">
    <source>
        <dbReference type="EMBL" id="CAD7249047.1"/>
    </source>
</evidence>
<dbReference type="EMBL" id="CAJPEV010002116">
    <property type="protein sequence ID" value="CAG0895727.1"/>
    <property type="molecule type" value="Genomic_DNA"/>
</dbReference>
<feature type="active site" evidence="7">
    <location>
        <position position="582"/>
    </location>
</feature>
<dbReference type="SUPFAM" id="SSF54928">
    <property type="entry name" value="RNA-binding domain, RBD"/>
    <property type="match status" value="1"/>
</dbReference>
<dbReference type="GO" id="GO:0003723">
    <property type="term" value="F:RNA binding"/>
    <property type="evidence" value="ECO:0007669"/>
    <property type="project" value="TreeGrafter"/>
</dbReference>
<comment type="caution">
    <text evidence="6">Lacks conserved residue(s) required for the propagation of feature annotation.</text>
</comment>
<feature type="compositionally biased region" description="Basic and acidic residues" evidence="8">
    <location>
        <begin position="913"/>
        <end position="924"/>
    </location>
</feature>
<dbReference type="GO" id="GO:0030697">
    <property type="term" value="F:tRNA (uracil(54)-C5)-methyltransferase activity, S-adenosyl methionine-dependent"/>
    <property type="evidence" value="ECO:0007669"/>
    <property type="project" value="UniProtKB-EC"/>
</dbReference>
<keyword evidence="10" id="KW-1185">Reference proteome</keyword>